<proteinExistence type="predicted"/>
<dbReference type="AlphaFoldDB" id="A0A382E846"/>
<evidence type="ECO:0000313" key="1">
    <source>
        <dbReference type="EMBL" id="SVB46868.1"/>
    </source>
</evidence>
<sequence>MIEELILKEWRMLDSALKKFKNPGFIFSDHVY</sequence>
<name>A0A382E846_9ZZZZ</name>
<accession>A0A382E846</accession>
<dbReference type="EMBL" id="UINC01043185">
    <property type="protein sequence ID" value="SVB46868.1"/>
    <property type="molecule type" value="Genomic_DNA"/>
</dbReference>
<gene>
    <name evidence="1" type="ORF">METZ01_LOCUS199722</name>
</gene>
<protein>
    <submittedName>
        <fullName evidence="1">Uncharacterized protein</fullName>
    </submittedName>
</protein>
<organism evidence="1">
    <name type="scientific">marine metagenome</name>
    <dbReference type="NCBI Taxonomy" id="408172"/>
    <lineage>
        <taxon>unclassified sequences</taxon>
        <taxon>metagenomes</taxon>
        <taxon>ecological metagenomes</taxon>
    </lineage>
</organism>
<reference evidence="1" key="1">
    <citation type="submission" date="2018-05" db="EMBL/GenBank/DDBJ databases">
        <authorList>
            <person name="Lanie J.A."/>
            <person name="Ng W.-L."/>
            <person name="Kazmierczak K.M."/>
            <person name="Andrzejewski T.M."/>
            <person name="Davidsen T.M."/>
            <person name="Wayne K.J."/>
            <person name="Tettelin H."/>
            <person name="Glass J.I."/>
            <person name="Rusch D."/>
            <person name="Podicherti R."/>
            <person name="Tsui H.-C.T."/>
            <person name="Winkler M.E."/>
        </authorList>
    </citation>
    <scope>NUCLEOTIDE SEQUENCE</scope>
</reference>